<protein>
    <submittedName>
        <fullName evidence="2">Uncharacterized protein</fullName>
    </submittedName>
</protein>
<evidence type="ECO:0000256" key="1">
    <source>
        <dbReference type="SAM" id="MobiDB-lite"/>
    </source>
</evidence>
<keyword evidence="3" id="KW-1185">Reference proteome</keyword>
<dbReference type="Proteomes" id="UP000835052">
    <property type="component" value="Unassembled WGS sequence"/>
</dbReference>
<accession>A0A8S1GS41</accession>
<feature type="region of interest" description="Disordered" evidence="1">
    <location>
        <begin position="1"/>
        <end position="27"/>
    </location>
</feature>
<gene>
    <name evidence="2" type="ORF">CAUJ_LOCUS1640</name>
</gene>
<dbReference type="AlphaFoldDB" id="A0A8S1GS41"/>
<proteinExistence type="predicted"/>
<evidence type="ECO:0000313" key="2">
    <source>
        <dbReference type="EMBL" id="CAD6185721.1"/>
    </source>
</evidence>
<comment type="caution">
    <text evidence="2">The sequence shown here is derived from an EMBL/GenBank/DDBJ whole genome shotgun (WGS) entry which is preliminary data.</text>
</comment>
<feature type="compositionally biased region" description="Basic and acidic residues" evidence="1">
    <location>
        <begin position="7"/>
        <end position="27"/>
    </location>
</feature>
<evidence type="ECO:0000313" key="3">
    <source>
        <dbReference type="Proteomes" id="UP000835052"/>
    </source>
</evidence>
<feature type="region of interest" description="Disordered" evidence="1">
    <location>
        <begin position="121"/>
        <end position="145"/>
    </location>
</feature>
<dbReference type="EMBL" id="CAJGYM010000003">
    <property type="protein sequence ID" value="CAD6185721.1"/>
    <property type="molecule type" value="Genomic_DNA"/>
</dbReference>
<reference evidence="2" key="1">
    <citation type="submission" date="2020-10" db="EMBL/GenBank/DDBJ databases">
        <authorList>
            <person name="Kikuchi T."/>
        </authorList>
    </citation>
    <scope>NUCLEOTIDE SEQUENCE</scope>
    <source>
        <strain evidence="2">NKZ352</strain>
    </source>
</reference>
<organism evidence="2 3">
    <name type="scientific">Caenorhabditis auriculariae</name>
    <dbReference type="NCBI Taxonomy" id="2777116"/>
    <lineage>
        <taxon>Eukaryota</taxon>
        <taxon>Metazoa</taxon>
        <taxon>Ecdysozoa</taxon>
        <taxon>Nematoda</taxon>
        <taxon>Chromadorea</taxon>
        <taxon>Rhabditida</taxon>
        <taxon>Rhabditina</taxon>
        <taxon>Rhabditomorpha</taxon>
        <taxon>Rhabditoidea</taxon>
        <taxon>Rhabditidae</taxon>
        <taxon>Peloderinae</taxon>
        <taxon>Caenorhabditis</taxon>
    </lineage>
</organism>
<name>A0A8S1GS41_9PELO</name>
<sequence>MFGITGNEDRKADQRTPKTPSKFDRGRFSVDSSVPIFTTDCDDGFMPFFPNPAFRGDPSLLNKTKDEFDIVREDHLFAVYEPNDGRNLELLSEPKTEVSEDAFEEKSLFGLTKTTLEMHGFTRSTQSFPEGQSSREQPGRFPLVS</sequence>
<feature type="compositionally biased region" description="Polar residues" evidence="1">
    <location>
        <begin position="122"/>
        <end position="136"/>
    </location>
</feature>